<organism evidence="2">
    <name type="scientific">Xenopus tropicalis</name>
    <name type="common">Western clawed frog</name>
    <name type="synonym">Silurana tropicalis</name>
    <dbReference type="NCBI Taxonomy" id="8364"/>
    <lineage>
        <taxon>Eukaryota</taxon>
        <taxon>Metazoa</taxon>
        <taxon>Chordata</taxon>
        <taxon>Craniata</taxon>
        <taxon>Vertebrata</taxon>
        <taxon>Euteleostomi</taxon>
        <taxon>Amphibia</taxon>
        <taxon>Batrachia</taxon>
        <taxon>Anura</taxon>
        <taxon>Pipoidea</taxon>
        <taxon>Pipidae</taxon>
        <taxon>Xenopodinae</taxon>
        <taxon>Xenopus</taxon>
        <taxon>Silurana</taxon>
    </lineage>
</organism>
<dbReference type="OMA" id="QIEPESC"/>
<dbReference type="Ensembl" id="ENSXETT00000053772">
    <property type="protein sequence ID" value="ENSXETP00000053772"/>
    <property type="gene ID" value="ENSXETG00000025071"/>
</dbReference>
<proteinExistence type="predicted"/>
<dbReference type="RefSeq" id="XP_002931536.1">
    <property type="nucleotide sequence ID" value="XM_002931490.4"/>
</dbReference>
<evidence type="ECO:0000313" key="5">
    <source>
        <dbReference type="Xenbase" id="XB-GENE-940972"/>
    </source>
</evidence>
<dbReference type="GeneID" id="733757"/>
<evidence type="ECO:0000313" key="4">
    <source>
        <dbReference type="RefSeq" id="XP_002931536.1"/>
    </source>
</evidence>
<dbReference type="Xenbase" id="XB-GENE-940972">
    <property type="gene designation" value="fsaf1"/>
</dbReference>
<dbReference type="PANTHER" id="PTHR28366">
    <property type="entry name" value="CHROMOSOME 1 OPEN READING FRAME 131"/>
    <property type="match status" value="1"/>
</dbReference>
<dbReference type="OrthoDB" id="10067479at2759"/>
<dbReference type="Pfam" id="PF15375">
    <property type="entry name" value="FSAF1"/>
    <property type="match status" value="1"/>
</dbReference>
<evidence type="ECO:0000313" key="2">
    <source>
        <dbReference type="Ensembl" id="ENSXETP00000053772"/>
    </source>
</evidence>
<dbReference type="AlphaFoldDB" id="F7A9C8"/>
<reference evidence="4" key="3">
    <citation type="submission" date="2025-04" db="UniProtKB">
        <authorList>
            <consortium name="RefSeq"/>
        </authorList>
    </citation>
    <scope>IDENTIFICATION</scope>
    <source>
        <strain evidence="4">Nigerian</strain>
        <tissue evidence="4">Liver and blood</tissue>
    </source>
</reference>
<feature type="compositionally biased region" description="Basic and acidic residues" evidence="1">
    <location>
        <begin position="206"/>
        <end position="221"/>
    </location>
</feature>
<dbReference type="AGR" id="Xenbase:XB-GENE-940972"/>
<dbReference type="InterPro" id="IPR052852">
    <property type="entry name" value="SSU_Processome_Comp"/>
</dbReference>
<reference evidence="2" key="2">
    <citation type="submission" date="2011-06" db="UniProtKB">
        <authorList>
            <consortium name="Ensembl"/>
        </authorList>
    </citation>
    <scope>IDENTIFICATION</scope>
</reference>
<dbReference type="Bgee" id="ENSXETG00000025071">
    <property type="expression patterns" value="Expressed in ovary and 18 other cell types or tissues"/>
</dbReference>
<dbReference type="GeneTree" id="ENSGT00390000017022"/>
<dbReference type="Proteomes" id="UP000008143">
    <property type="component" value="Chromosome 5"/>
</dbReference>
<evidence type="ECO:0000256" key="1">
    <source>
        <dbReference type="SAM" id="MobiDB-lite"/>
    </source>
</evidence>
<reference evidence="2" key="1">
    <citation type="journal article" date="2010" name="Science">
        <title>The genome of the Western clawed frog Xenopus tropicalis.</title>
        <authorList>
            <person name="Hellsten U."/>
            <person name="Harland R.M."/>
            <person name="Gilchrist M.J."/>
            <person name="Hendrix D."/>
            <person name="Jurka J."/>
            <person name="Kapitonov V."/>
            <person name="Ovcharenko I."/>
            <person name="Putnam N.H."/>
            <person name="Shu S."/>
            <person name="Taher L."/>
            <person name="Blitz I.L."/>
            <person name="Blumberg B."/>
            <person name="Dichmann D.S."/>
            <person name="Dubchak I."/>
            <person name="Amaya E."/>
            <person name="Detter J.C."/>
            <person name="Fletcher R."/>
            <person name="Gerhard D.S."/>
            <person name="Goodstein D."/>
            <person name="Graves T."/>
            <person name="Grigoriev I.V."/>
            <person name="Grimwood J."/>
            <person name="Kawashima T."/>
            <person name="Lindquist E."/>
            <person name="Lucas S.M."/>
            <person name="Mead P.E."/>
            <person name="Mitros T."/>
            <person name="Ogino H."/>
            <person name="Ohta Y."/>
            <person name="Poliakov A.V."/>
            <person name="Pollet N."/>
            <person name="Robert J."/>
            <person name="Salamov A."/>
            <person name="Sater A.K."/>
            <person name="Schmutz J."/>
            <person name="Terry A."/>
            <person name="Vize P.D."/>
            <person name="Warren W.C."/>
            <person name="Wells D."/>
            <person name="Wills A."/>
            <person name="Wilson R.K."/>
            <person name="Zimmerman L.B."/>
            <person name="Zorn A.M."/>
            <person name="Grainger R."/>
            <person name="Grammer T."/>
            <person name="Khokha M.K."/>
            <person name="Richardson P.M."/>
            <person name="Rokhsar D.S."/>
        </authorList>
    </citation>
    <scope>NUCLEOTIDE SEQUENCE [LARGE SCALE GENOMIC DNA]</scope>
    <source>
        <strain evidence="2">Nigerian</strain>
    </source>
</reference>
<dbReference type="CTD" id="128061"/>
<dbReference type="KEGG" id="xtr:733757"/>
<feature type="compositionally biased region" description="Basic residues" evidence="1">
    <location>
        <begin position="222"/>
        <end position="235"/>
    </location>
</feature>
<gene>
    <name evidence="5" type="primary">fsaf1</name>
    <name evidence="2 4" type="synonym">c1orf131</name>
    <name evidence="5" type="synonym">c5h1orf131</name>
</gene>
<feature type="compositionally biased region" description="Polar residues" evidence="1">
    <location>
        <begin position="35"/>
        <end position="44"/>
    </location>
</feature>
<protein>
    <submittedName>
        <fullName evidence="2">Chromosome 1 open reading frame 131</fullName>
    </submittedName>
    <submittedName>
        <fullName evidence="4">Uncharacterized protein C1orf131 homolog</fullName>
    </submittedName>
</protein>
<dbReference type="HOGENOM" id="CLU_1357471_0_0_1"/>
<dbReference type="eggNOG" id="ENOG502S2E3">
    <property type="taxonomic scope" value="Eukaryota"/>
</dbReference>
<dbReference type="PANTHER" id="PTHR28366:SF1">
    <property type="entry name" value="CHROMOSOME 1 OPEN READING FRAME 131"/>
    <property type="match status" value="1"/>
</dbReference>
<sequence length="273" mass="31004">MAERDLSMTSQLDDVLSALYDFGDDTVPHKKKKTQSVPEIQQSPAAPISNKSEKEDFELNVAIPNTCSSHRKRNVTLFFDSLKEEMCNRTKSTEASSTVANSNQCSENSIEVVTFRSRKKAKSQIEPESCSETVLIDKEKEENGQKGQSFNFEKARLEIHKFGITGYRKEKQRTFEQERAIMLGAKPPKKEYLNYKVYQEKLKEKEKIKREESTMEKDPVKKKQRKRQEGKKPKKGSSSGGFVPAGQVGKFKNGALILSSLDIKKIKQSKVGK</sequence>
<feature type="region of interest" description="Disordered" evidence="1">
    <location>
        <begin position="206"/>
        <end position="248"/>
    </location>
</feature>
<name>F7A9C8_XENTR</name>
<dbReference type="STRING" id="8364.ENSXETP00000053772"/>
<accession>F7A9C8</accession>
<dbReference type="GO" id="GO:0001702">
    <property type="term" value="P:gastrulation with mouth forming second"/>
    <property type="evidence" value="ECO:0000315"/>
    <property type="project" value="Xenbase"/>
</dbReference>
<feature type="region of interest" description="Disordered" evidence="1">
    <location>
        <begin position="24"/>
        <end position="53"/>
    </location>
</feature>
<dbReference type="InterPro" id="IPR027973">
    <property type="entry name" value="FSAF1-like"/>
</dbReference>
<keyword evidence="3" id="KW-1185">Reference proteome</keyword>
<evidence type="ECO:0000313" key="3">
    <source>
        <dbReference type="Proteomes" id="UP000008143"/>
    </source>
</evidence>